<dbReference type="Proteomes" id="UP000054988">
    <property type="component" value="Unassembled WGS sequence"/>
</dbReference>
<protein>
    <submittedName>
        <fullName evidence="2">Uncharacterized protein</fullName>
    </submittedName>
</protein>
<comment type="caution">
    <text evidence="2">The sequence shown here is derived from an EMBL/GenBank/DDBJ whole genome shotgun (WGS) entry which is preliminary data.</text>
</comment>
<name>A0A0W0FQC2_MONRR</name>
<gene>
    <name evidence="2" type="ORF">WG66_8874</name>
</gene>
<accession>A0A0W0FQC2</accession>
<evidence type="ECO:0000256" key="1">
    <source>
        <dbReference type="SAM" id="MobiDB-lite"/>
    </source>
</evidence>
<feature type="compositionally biased region" description="Polar residues" evidence="1">
    <location>
        <begin position="94"/>
        <end position="111"/>
    </location>
</feature>
<dbReference type="AlphaFoldDB" id="A0A0W0FQC2"/>
<feature type="region of interest" description="Disordered" evidence="1">
    <location>
        <begin position="92"/>
        <end position="111"/>
    </location>
</feature>
<evidence type="ECO:0000313" key="2">
    <source>
        <dbReference type="EMBL" id="KTB38528.1"/>
    </source>
</evidence>
<proteinExistence type="predicted"/>
<organism evidence="2 3">
    <name type="scientific">Moniliophthora roreri</name>
    <name type="common">Frosty pod rot fungus</name>
    <name type="synonym">Monilia roreri</name>
    <dbReference type="NCBI Taxonomy" id="221103"/>
    <lineage>
        <taxon>Eukaryota</taxon>
        <taxon>Fungi</taxon>
        <taxon>Dikarya</taxon>
        <taxon>Basidiomycota</taxon>
        <taxon>Agaricomycotina</taxon>
        <taxon>Agaricomycetes</taxon>
        <taxon>Agaricomycetidae</taxon>
        <taxon>Agaricales</taxon>
        <taxon>Marasmiineae</taxon>
        <taxon>Marasmiaceae</taxon>
        <taxon>Moniliophthora</taxon>
    </lineage>
</organism>
<dbReference type="EMBL" id="LATX01001755">
    <property type="protein sequence ID" value="KTB38528.1"/>
    <property type="molecule type" value="Genomic_DNA"/>
</dbReference>
<evidence type="ECO:0000313" key="3">
    <source>
        <dbReference type="Proteomes" id="UP000054988"/>
    </source>
</evidence>
<sequence length="160" mass="17440">MQFDHYYTQRDEFVPGFAQRIPQPAPSSDQDIVMSGPSAGTIRIPPLRYWQPPADLPDYEDDEEEVEISLGTIRGPRRIAGTKRVMKAKHNGQVPAQGSQFQTQPGPAKNGFQQLNAQQSLLPAQSAFGPRSQLDFSSQQISSQFVVNVGRGTATGVAGA</sequence>
<reference evidence="2 3" key="1">
    <citation type="submission" date="2015-12" db="EMBL/GenBank/DDBJ databases">
        <title>Draft genome sequence of Moniliophthora roreri, the causal agent of frosty pod rot of cacao.</title>
        <authorList>
            <person name="Aime M.C."/>
            <person name="Diaz-Valderrama J.R."/>
            <person name="Kijpornyongpan T."/>
            <person name="Phillips-Mora W."/>
        </authorList>
    </citation>
    <scope>NUCLEOTIDE SEQUENCE [LARGE SCALE GENOMIC DNA]</scope>
    <source>
        <strain evidence="2 3">MCA 2952</strain>
    </source>
</reference>